<dbReference type="GO" id="GO:0006366">
    <property type="term" value="P:transcription by RNA polymerase II"/>
    <property type="evidence" value="ECO:0007669"/>
    <property type="project" value="InterPro"/>
</dbReference>
<accession>A0A0C3NWK2</accession>
<dbReference type="InterPro" id="IPR039913">
    <property type="entry name" value="RPAP1/Rba50"/>
</dbReference>
<organism evidence="10 11">
    <name type="scientific">Pisolithus tinctorius Marx 270</name>
    <dbReference type="NCBI Taxonomy" id="870435"/>
    <lineage>
        <taxon>Eukaryota</taxon>
        <taxon>Fungi</taxon>
        <taxon>Dikarya</taxon>
        <taxon>Basidiomycota</taxon>
        <taxon>Agaricomycotina</taxon>
        <taxon>Agaricomycetes</taxon>
        <taxon>Agaricomycetidae</taxon>
        <taxon>Boletales</taxon>
        <taxon>Sclerodermatineae</taxon>
        <taxon>Pisolithaceae</taxon>
        <taxon>Pisolithus</taxon>
    </lineage>
</organism>
<evidence type="ECO:0008006" key="12">
    <source>
        <dbReference type="Google" id="ProtNLM"/>
    </source>
</evidence>
<evidence type="ECO:0000256" key="2">
    <source>
        <dbReference type="ARBA" id="ARBA00009953"/>
    </source>
</evidence>
<keyword evidence="6" id="KW-0472">Membrane</keyword>
<dbReference type="Pfam" id="PF08621">
    <property type="entry name" value="RPAP1_N"/>
    <property type="match status" value="1"/>
</dbReference>
<dbReference type="InterPro" id="IPR057989">
    <property type="entry name" value="TPR_RPAP1/MINIYO-like"/>
</dbReference>
<feature type="region of interest" description="Disordered" evidence="5">
    <location>
        <begin position="1"/>
        <end position="27"/>
    </location>
</feature>
<reference evidence="11" key="2">
    <citation type="submission" date="2015-01" db="EMBL/GenBank/DDBJ databases">
        <title>Evolutionary Origins and Diversification of the Mycorrhizal Mutualists.</title>
        <authorList>
            <consortium name="DOE Joint Genome Institute"/>
            <consortium name="Mycorrhizal Genomics Consortium"/>
            <person name="Kohler A."/>
            <person name="Kuo A."/>
            <person name="Nagy L.G."/>
            <person name="Floudas D."/>
            <person name="Copeland A."/>
            <person name="Barry K.W."/>
            <person name="Cichocki N."/>
            <person name="Veneault-Fourrey C."/>
            <person name="LaButti K."/>
            <person name="Lindquist E.A."/>
            <person name="Lipzen A."/>
            <person name="Lundell T."/>
            <person name="Morin E."/>
            <person name="Murat C."/>
            <person name="Riley R."/>
            <person name="Ohm R."/>
            <person name="Sun H."/>
            <person name="Tunlid A."/>
            <person name="Henrissat B."/>
            <person name="Grigoriev I.V."/>
            <person name="Hibbett D.S."/>
            <person name="Martin F."/>
        </authorList>
    </citation>
    <scope>NUCLEOTIDE SEQUENCE [LARGE SCALE GENOMIC DNA]</scope>
    <source>
        <strain evidence="11">Marx 270</strain>
    </source>
</reference>
<keyword evidence="3" id="KW-0804">Transcription</keyword>
<dbReference type="InterPro" id="IPR013930">
    <property type="entry name" value="RPAP1_N"/>
</dbReference>
<proteinExistence type="inferred from homology"/>
<dbReference type="HOGENOM" id="CLU_006940_0_0_1"/>
<evidence type="ECO:0000313" key="11">
    <source>
        <dbReference type="Proteomes" id="UP000054217"/>
    </source>
</evidence>
<dbReference type="PANTHER" id="PTHR21483:SF18">
    <property type="entry name" value="RNA POLYMERASE II-ASSOCIATED PROTEIN 1"/>
    <property type="match status" value="1"/>
</dbReference>
<keyword evidence="6" id="KW-1133">Transmembrane helix</keyword>
<feature type="compositionally biased region" description="Basic and acidic residues" evidence="5">
    <location>
        <begin position="1"/>
        <end position="10"/>
    </location>
</feature>
<dbReference type="InterPro" id="IPR013929">
    <property type="entry name" value="RPAP1_C"/>
</dbReference>
<keyword evidence="4" id="KW-0539">Nucleus</keyword>
<gene>
    <name evidence="10" type="ORF">M404DRAFT_154479</name>
</gene>
<dbReference type="PANTHER" id="PTHR21483">
    <property type="entry name" value="RNA POLYMERASE II-ASSOCIATED PROTEIN 1"/>
    <property type="match status" value="1"/>
</dbReference>
<evidence type="ECO:0000256" key="4">
    <source>
        <dbReference type="ARBA" id="ARBA00023242"/>
    </source>
</evidence>
<dbReference type="EMBL" id="KN832002">
    <property type="protein sequence ID" value="KIN99740.1"/>
    <property type="molecule type" value="Genomic_DNA"/>
</dbReference>
<dbReference type="Pfam" id="PF08620">
    <property type="entry name" value="RPAP1_C"/>
    <property type="match status" value="1"/>
</dbReference>
<sequence>MIGSVVERKLASQPSTTPRFTAKPGIGFPAVQHRSKSAFARAREETKVNNADIRSNEVPVVVTTQPPVTAETKTISTDVEDLRHHISRANEQQLASMTSEEIEKERKSILDQLGNDAPDLLKRVREARERKLAREAAQETEAERNVMNSEQTERPPIHHPKPTLLSLGARPGILRVRSLESVPQSGKVVTLSLCPTPPTFSSQRSCTRPPSRTGKKIRFAEVTPKDIYVYESAPVSPKRQVFALPPPPDKPDSSIVSLGTFKGSIPSKRPHPIDSPSDDKESAATATGDSKLEEGTPEHIRRRYFPDAPENDPNLEWMQASTSPDSSELRFDLNGAPIPPPLSETLPSHLGLHHHAEGNRAGYTLDDIFLLSRSTVPAQRASMLGVLAKVVHRLGTQFKDGNSPDKIAEFVGKEGELRKQALAAGLSAISERGSVGAMAVEVVWECLVVWDDRTADVEGIELHLAPDVISSTHPEQLLPIIAGMLVQPSLPRETLEQLLAIVYRFAQESNELANSIMTAPHLVSAIIQTFLLTPIPPREDSFLPDPMALRLLIILASASRSNASTLLEPADALLRFATLLPDSSPFPTPLATSLLIQTLRFYRILASYGLYSHIATSASFYFSALGSYVLSPPPLAPKTLSQLRAAWSSLLEVWIVCATDPHATTPPHEILWSQVTAWGWESEVRLLRKDLTEAEQDWEVWSVVWNVEAAWLEGARINGVKGGEKERAEVLDSVQPGFEAEDGLEHKVVRAALEAVKQRLGTLATDSPGMKQALRLIVAPTRALSSAIRLWLACLPPLKDVPLGSPPFTLPFGELSKLCAELVTHPVWSLPQKRGMYLQVHLRPLSSLLVYFHRLSRHIPGTGPDLWLAQGLSMITRLIPGDESAAIAIEENCILPVTPQITGFHVQLPSVATDILKPFFEHTIRPSQNVYFGPLHVTTESISRSATLRLPGGAPDLPEEAKTGLPLPRDWLTAPLTHLLRSGTSPVFRNLPTGWDASEVEVVRATLLLLHVSSGVLRRWGLGVYALGPAEVVFACMKVCMLEHGVGGGASGMDSSVEVFRDSVVEKLMQWLLHPFTPKQLPTPPPSPPTTATCSEPTSASLPRFTPQNYLEIASQTYLSQTHTPFYQFYTDLVALYTSVSFAHPIFGALLIPVLAMRYPSDYRRLVWCEAGDGSRASSGVGGDVREYLYPVERDGRILGAYLQALLAGSNAPQGFLRLVAVHHVACSVWPDLQKLARAAEDETRPTLLRLLLNRGDAPAVRDVLLYRQSPRSGFLWPPSCFECDLAETDKAERVEYVRDVISGDMAERVKVIFGWKED</sequence>
<protein>
    <recommendedName>
        <fullName evidence="12">RNA polymerase II-associated protein 1 C-terminal domain-containing protein</fullName>
    </recommendedName>
</protein>
<dbReference type="InParanoid" id="A0A0C3NWK2"/>
<evidence type="ECO:0000256" key="5">
    <source>
        <dbReference type="SAM" id="MobiDB-lite"/>
    </source>
</evidence>
<comment type="similarity">
    <text evidence="2">Belongs to the RPAP1 family.</text>
</comment>
<evidence type="ECO:0000256" key="1">
    <source>
        <dbReference type="ARBA" id="ARBA00004123"/>
    </source>
</evidence>
<dbReference type="OrthoDB" id="348201at2759"/>
<feature type="domain" description="RPAP1 C-terminal" evidence="7">
    <location>
        <begin position="328"/>
        <end position="394"/>
    </location>
</feature>
<evidence type="ECO:0000259" key="8">
    <source>
        <dbReference type="Pfam" id="PF08621"/>
    </source>
</evidence>
<evidence type="ECO:0000259" key="7">
    <source>
        <dbReference type="Pfam" id="PF08620"/>
    </source>
</evidence>
<feature type="region of interest" description="Disordered" evidence="5">
    <location>
        <begin position="134"/>
        <end position="166"/>
    </location>
</feature>
<keyword evidence="6" id="KW-0812">Transmembrane</keyword>
<name>A0A0C3NWK2_PISTI</name>
<evidence type="ECO:0000313" key="10">
    <source>
        <dbReference type="EMBL" id="KIN99740.1"/>
    </source>
</evidence>
<feature type="compositionally biased region" description="Low complexity" evidence="5">
    <location>
        <begin position="1090"/>
        <end position="1099"/>
    </location>
</feature>
<feature type="region of interest" description="Disordered" evidence="5">
    <location>
        <begin position="239"/>
        <end position="328"/>
    </location>
</feature>
<comment type="subcellular location">
    <subcellularLocation>
        <location evidence="1">Nucleus</location>
    </subcellularLocation>
</comment>
<feature type="domain" description="RPAP1 N-terminal" evidence="8">
    <location>
        <begin position="86"/>
        <end position="128"/>
    </location>
</feature>
<feature type="transmembrane region" description="Helical" evidence="6">
    <location>
        <begin position="1134"/>
        <end position="1156"/>
    </location>
</feature>
<dbReference type="Pfam" id="PF25766">
    <property type="entry name" value="TPR_RPAP1"/>
    <property type="match status" value="1"/>
</dbReference>
<reference evidence="10 11" key="1">
    <citation type="submission" date="2014-04" db="EMBL/GenBank/DDBJ databases">
        <authorList>
            <consortium name="DOE Joint Genome Institute"/>
            <person name="Kuo A."/>
            <person name="Kohler A."/>
            <person name="Costa M.D."/>
            <person name="Nagy L.G."/>
            <person name="Floudas D."/>
            <person name="Copeland A."/>
            <person name="Barry K.W."/>
            <person name="Cichocki N."/>
            <person name="Veneault-Fourrey C."/>
            <person name="LaButti K."/>
            <person name="Lindquist E.A."/>
            <person name="Lipzen A."/>
            <person name="Lundell T."/>
            <person name="Morin E."/>
            <person name="Murat C."/>
            <person name="Sun H."/>
            <person name="Tunlid A."/>
            <person name="Henrissat B."/>
            <person name="Grigoriev I.V."/>
            <person name="Hibbett D.S."/>
            <person name="Martin F."/>
            <person name="Nordberg H.P."/>
            <person name="Cantor M.N."/>
            <person name="Hua S.X."/>
        </authorList>
    </citation>
    <scope>NUCLEOTIDE SEQUENCE [LARGE SCALE GENOMIC DNA]</scope>
    <source>
        <strain evidence="10 11">Marx 270</strain>
    </source>
</reference>
<evidence type="ECO:0000256" key="6">
    <source>
        <dbReference type="SAM" id="Phobius"/>
    </source>
</evidence>
<keyword evidence="11" id="KW-1185">Reference proteome</keyword>
<dbReference type="Proteomes" id="UP000054217">
    <property type="component" value="Unassembled WGS sequence"/>
</dbReference>
<feature type="region of interest" description="Disordered" evidence="5">
    <location>
        <begin position="1079"/>
        <end position="1100"/>
    </location>
</feature>
<feature type="compositionally biased region" description="Basic and acidic residues" evidence="5">
    <location>
        <begin position="290"/>
        <end position="299"/>
    </location>
</feature>
<evidence type="ECO:0000256" key="3">
    <source>
        <dbReference type="ARBA" id="ARBA00023163"/>
    </source>
</evidence>
<feature type="compositionally biased region" description="Basic and acidic residues" evidence="5">
    <location>
        <begin position="134"/>
        <end position="144"/>
    </location>
</feature>
<evidence type="ECO:0000259" key="9">
    <source>
        <dbReference type="Pfam" id="PF25766"/>
    </source>
</evidence>
<dbReference type="STRING" id="870435.A0A0C3NWK2"/>
<feature type="domain" description="RPAP1/MINIYO-like TPR repeats" evidence="9">
    <location>
        <begin position="1123"/>
        <end position="1226"/>
    </location>
</feature>